<evidence type="ECO:0000313" key="2">
    <source>
        <dbReference type="EMBL" id="ADZ71096.1"/>
    </source>
</evidence>
<dbReference type="AlphaFoldDB" id="F2J4F4"/>
<dbReference type="RefSeq" id="WP_013653410.1">
    <property type="nucleotide sequence ID" value="NC_015259.1"/>
</dbReference>
<sequence>MIGKTLTGLAMALAAAAGGSGGASRGALAQPVDCHAYAMDHADRFTGDGDTVGAAIEGGMEGAVAGGSWAGPGGARRGARTGAALGVLGTMGADPRVWQGLYDTAYQSCLAQQRAAGGSGGTSASGCRSSATVSSGSSGTVSTRSGGGDCR</sequence>
<dbReference type="EMBL" id="CP002568">
    <property type="protein sequence ID" value="ADZ71096.1"/>
    <property type="molecule type" value="Genomic_DNA"/>
</dbReference>
<evidence type="ECO:0000256" key="1">
    <source>
        <dbReference type="SAM" id="MobiDB-lite"/>
    </source>
</evidence>
<dbReference type="STRING" id="991905.SL003B_2673"/>
<evidence type="ECO:0000313" key="3">
    <source>
        <dbReference type="Proteomes" id="UP000008130"/>
    </source>
</evidence>
<feature type="region of interest" description="Disordered" evidence="1">
    <location>
        <begin position="119"/>
        <end position="151"/>
    </location>
</feature>
<dbReference type="HOGENOM" id="CLU_1803669_0_0_5"/>
<accession>F2J4F4</accession>
<gene>
    <name evidence="2" type="ordered locus">SL003B_2673</name>
</gene>
<dbReference type="OrthoDB" id="7678996at2"/>
<keyword evidence="3" id="KW-1185">Reference proteome</keyword>
<organism evidence="2 3">
    <name type="scientific">Polymorphum gilvum (strain LMG 25793 / CGMCC 1.9160 / SL003B-26A1)</name>
    <dbReference type="NCBI Taxonomy" id="991905"/>
    <lineage>
        <taxon>Bacteria</taxon>
        <taxon>Pseudomonadati</taxon>
        <taxon>Pseudomonadota</taxon>
        <taxon>Alphaproteobacteria</taxon>
        <taxon>Rhodobacterales</taxon>
        <taxon>Paracoccaceae</taxon>
        <taxon>Polymorphum</taxon>
    </lineage>
</organism>
<protein>
    <submittedName>
        <fullName evidence="2">Uncharacterized protein</fullName>
    </submittedName>
</protein>
<dbReference type="Proteomes" id="UP000008130">
    <property type="component" value="Chromosome"/>
</dbReference>
<dbReference type="PATRIC" id="fig|991905.3.peg.2738"/>
<reference evidence="2 3" key="1">
    <citation type="journal article" date="2011" name="J. Bacteriol.">
        <title>Complete genome sequence of Polymorphum gilvum SL003B-26A1T, a crude oil-degrading bacterium from oil-polluted saline soil.</title>
        <authorList>
            <person name="Li S.G."/>
            <person name="Tang Y.Q."/>
            <person name="Nie Y."/>
            <person name="Cai M."/>
            <person name="Wu X.L."/>
        </authorList>
    </citation>
    <scope>NUCLEOTIDE SEQUENCE [LARGE SCALE GENOMIC DNA]</scope>
    <source>
        <strain evidence="3">LMG 25793 / CGMCC 1.9160 / SL003B-26A1</strain>
    </source>
</reference>
<dbReference type="KEGG" id="pgv:SL003B_2673"/>
<dbReference type="eggNOG" id="ENOG50335PI">
    <property type="taxonomic scope" value="Bacteria"/>
</dbReference>
<feature type="compositionally biased region" description="Low complexity" evidence="1">
    <location>
        <begin position="124"/>
        <end position="144"/>
    </location>
</feature>
<name>F2J4F4_POLGS</name>
<proteinExistence type="predicted"/>